<evidence type="ECO:0000259" key="6">
    <source>
        <dbReference type="PROSITE" id="PS50975"/>
    </source>
</evidence>
<proteinExistence type="inferred from homology"/>
<dbReference type="SUPFAM" id="SSF56059">
    <property type="entry name" value="Glutathione synthetase ATP-binding domain-like"/>
    <property type="match status" value="1"/>
</dbReference>
<dbReference type="InterPro" id="IPR040686">
    <property type="entry name" value="PurK_C"/>
</dbReference>
<dbReference type="InterPro" id="IPR011054">
    <property type="entry name" value="Rudment_hybrid_motif"/>
</dbReference>
<dbReference type="GO" id="GO:0005829">
    <property type="term" value="C:cytosol"/>
    <property type="evidence" value="ECO:0007669"/>
    <property type="project" value="TreeGrafter"/>
</dbReference>
<feature type="binding site" evidence="4">
    <location>
        <begin position="301"/>
        <end position="302"/>
    </location>
    <ligand>
        <name>ATP</name>
        <dbReference type="ChEBI" id="CHEBI:30616"/>
    </ligand>
</feature>
<dbReference type="InterPro" id="IPR011761">
    <property type="entry name" value="ATP-grasp"/>
</dbReference>
<dbReference type="PROSITE" id="PS50975">
    <property type="entry name" value="ATP_GRASP"/>
    <property type="match status" value="1"/>
</dbReference>
<dbReference type="GO" id="GO:0004638">
    <property type="term" value="F:phosphoribosylaminoimidazole carboxylase activity"/>
    <property type="evidence" value="ECO:0007669"/>
    <property type="project" value="InterPro"/>
</dbReference>
<evidence type="ECO:0000256" key="2">
    <source>
        <dbReference type="ARBA" id="ARBA00022755"/>
    </source>
</evidence>
<comment type="catalytic activity">
    <reaction evidence="4 5">
        <text>5-amino-1-(5-phospho-beta-D-ribosyl)imidazole + hydrogencarbonate + ATP = 5-carboxyamino-1-(5-phospho-D-ribosyl)imidazole + ADP + phosphate + 2 H(+)</text>
        <dbReference type="Rhea" id="RHEA:19317"/>
        <dbReference type="ChEBI" id="CHEBI:15378"/>
        <dbReference type="ChEBI" id="CHEBI:17544"/>
        <dbReference type="ChEBI" id="CHEBI:30616"/>
        <dbReference type="ChEBI" id="CHEBI:43474"/>
        <dbReference type="ChEBI" id="CHEBI:58730"/>
        <dbReference type="ChEBI" id="CHEBI:137981"/>
        <dbReference type="ChEBI" id="CHEBI:456216"/>
        <dbReference type="EC" id="6.3.4.18"/>
    </reaction>
</comment>
<comment type="pathway">
    <text evidence="4 5">Purine metabolism; IMP biosynthesis via de novo pathway; 5-amino-1-(5-phospho-D-ribosyl)imidazole-4-carboxylate from 5-amino-1-(5-phospho-D-ribosyl)imidazole (N5-CAIR route): step 1/2.</text>
</comment>
<evidence type="ECO:0000256" key="3">
    <source>
        <dbReference type="ARBA" id="ARBA00022840"/>
    </source>
</evidence>
<sequence length="420" mass="45200">MPDDHGPKASIERVSEQHKPLVTVYGDGQLARMMQPAAAELDIHLRVLASAPDKSAAQVIPDVVLGDYHDLDVLTAAAEGADAITFEHEHVPTEHVQALIADGLNVQPQPSALLYAQDKLLMRQKLAELGAPVPRFAAIDSVEDARDFAALVDGHVCLKARRGGYDGHGVWFPSAEELEPLVEELLAAGTPLMAEEKVALTRELSVLVARRPSGEVKVWPVTESVQRDGICAEAFAPAPNLSPELAERAMQAGIKVATELGVTGVLAVELFAFATKQDAGCIIASASGAPGAVVEEDIAVNELAMRPHNTGHWTQDGCVTSQFEQHLRAVLDLPLGSTAPLAPITVMANVLGAEEEPQMPMPQRVREVMERYPEAKVHLYGKDHQPGRKIGHVNVVGDDVEETRRIAHDAAHFLVHAQWA</sequence>
<dbReference type="PANTHER" id="PTHR11609:SF5">
    <property type="entry name" value="PHOSPHORIBOSYLAMINOIMIDAZOLE CARBOXYLASE"/>
    <property type="match status" value="1"/>
</dbReference>
<dbReference type="Gene3D" id="3.30.470.20">
    <property type="entry name" value="ATP-grasp fold, B domain"/>
    <property type="match status" value="1"/>
</dbReference>
<feature type="domain" description="ATP-grasp" evidence="6">
    <location>
        <begin position="123"/>
        <end position="331"/>
    </location>
</feature>
<keyword evidence="1 4" id="KW-0547">Nucleotide-binding</keyword>
<evidence type="ECO:0000256" key="5">
    <source>
        <dbReference type="RuleBase" id="RU361200"/>
    </source>
</evidence>
<gene>
    <name evidence="4 5" type="primary">purK</name>
    <name evidence="7" type="ORF">FNY97_02720</name>
</gene>
<dbReference type="Pfam" id="PF17769">
    <property type="entry name" value="PurK_C"/>
    <property type="match status" value="1"/>
</dbReference>
<comment type="caution">
    <text evidence="7">The sequence shown here is derived from an EMBL/GenBank/DDBJ whole genome shotgun (WGS) entry which is preliminary data.</text>
</comment>
<comment type="subunit">
    <text evidence="4 5">Homodimer.</text>
</comment>
<dbReference type="GO" id="GO:0034028">
    <property type="term" value="F:5-(carboxyamino)imidazole ribonucleotide synthase activity"/>
    <property type="evidence" value="ECO:0007669"/>
    <property type="project" value="UniProtKB-UniRule"/>
</dbReference>
<dbReference type="Gene3D" id="3.40.50.20">
    <property type="match status" value="1"/>
</dbReference>
<keyword evidence="4 5" id="KW-0436">Ligase</keyword>
<reference evidence="7 8" key="1">
    <citation type="submission" date="2019-07" db="EMBL/GenBank/DDBJ databases">
        <title>Draft genome of C. aurimucosum strain 2274.</title>
        <authorList>
            <person name="Pacheco L.G.C."/>
            <person name="Aguiar E.R.G.R."/>
            <person name="Santos C.S."/>
            <person name="Rocha D.J.P.G."/>
            <person name="Sant'Anna L.O."/>
            <person name="Mattos-Guaraldi A.L."/>
            <person name="Santos L.S."/>
        </authorList>
    </citation>
    <scope>NUCLEOTIDE SEQUENCE [LARGE SCALE GENOMIC DNA]</scope>
    <source>
        <strain evidence="7 8">2274</strain>
    </source>
</reference>
<dbReference type="RefSeq" id="WP_144013048.1">
    <property type="nucleotide sequence ID" value="NZ_VKDK01000003.1"/>
</dbReference>
<dbReference type="InterPro" id="IPR054350">
    <property type="entry name" value="PurT/PurK_preATP-grasp"/>
</dbReference>
<dbReference type="InterPro" id="IPR003135">
    <property type="entry name" value="ATP-grasp_carboxylate-amine"/>
</dbReference>
<dbReference type="Gene3D" id="3.30.1490.20">
    <property type="entry name" value="ATP-grasp fold, A domain"/>
    <property type="match status" value="1"/>
</dbReference>
<dbReference type="GO" id="GO:0046872">
    <property type="term" value="F:metal ion binding"/>
    <property type="evidence" value="ECO:0007669"/>
    <property type="project" value="InterPro"/>
</dbReference>
<feature type="binding site" evidence="4">
    <location>
        <position position="203"/>
    </location>
    <ligand>
        <name>ATP</name>
        <dbReference type="ChEBI" id="CHEBI:30616"/>
    </ligand>
</feature>
<dbReference type="Pfam" id="PF02222">
    <property type="entry name" value="ATP-grasp"/>
    <property type="match status" value="1"/>
</dbReference>
<dbReference type="HAMAP" id="MF_01928">
    <property type="entry name" value="PurK"/>
    <property type="match status" value="1"/>
</dbReference>
<keyword evidence="2 4" id="KW-0658">Purine biosynthesis</keyword>
<dbReference type="NCBIfam" id="TIGR01161">
    <property type="entry name" value="purK"/>
    <property type="match status" value="1"/>
</dbReference>
<dbReference type="InterPro" id="IPR005875">
    <property type="entry name" value="PurK"/>
</dbReference>
<protein>
    <recommendedName>
        <fullName evidence="4 5">N5-carboxyaminoimidazole ribonucleotide synthase</fullName>
        <shortName evidence="4 5">N5-CAIR synthase</shortName>
        <ecNumber evidence="4 5">6.3.4.18</ecNumber>
    </recommendedName>
    <alternativeName>
        <fullName evidence="4 5">5-(carboxyamino)imidazole ribonucleotide synthetase</fullName>
    </alternativeName>
</protein>
<organism evidence="7 8">
    <name type="scientific">Corynebacterium hiratae</name>
    <dbReference type="NCBI Taxonomy" id="3139423"/>
    <lineage>
        <taxon>Bacteria</taxon>
        <taxon>Bacillati</taxon>
        <taxon>Actinomycetota</taxon>
        <taxon>Actinomycetes</taxon>
        <taxon>Mycobacteriales</taxon>
        <taxon>Corynebacteriaceae</taxon>
        <taxon>Corynebacterium</taxon>
    </lineage>
</organism>
<dbReference type="InterPro" id="IPR013815">
    <property type="entry name" value="ATP_grasp_subdomain_1"/>
</dbReference>
<name>A0A553G1H0_9CORY</name>
<dbReference type="AlphaFoldDB" id="A0A553G1H0"/>
<feature type="binding site" evidence="4">
    <location>
        <begin position="195"/>
        <end position="198"/>
    </location>
    <ligand>
        <name>ATP</name>
        <dbReference type="ChEBI" id="CHEBI:30616"/>
    </ligand>
</feature>
<dbReference type="EC" id="6.3.4.18" evidence="4 5"/>
<comment type="caution">
    <text evidence="4">Lacks conserved residue(s) required for the propagation of feature annotation.</text>
</comment>
<keyword evidence="3 4" id="KW-0067">ATP-binding</keyword>
<dbReference type="EMBL" id="VKDK01000003">
    <property type="protein sequence ID" value="TRX63344.1"/>
    <property type="molecule type" value="Genomic_DNA"/>
</dbReference>
<dbReference type="GO" id="GO:0006189">
    <property type="term" value="P:'de novo' IMP biosynthetic process"/>
    <property type="evidence" value="ECO:0007669"/>
    <property type="project" value="UniProtKB-UniRule"/>
</dbReference>
<dbReference type="SUPFAM" id="SSF51246">
    <property type="entry name" value="Rudiment single hybrid motif"/>
    <property type="match status" value="1"/>
</dbReference>
<feature type="binding site" evidence="4">
    <location>
        <position position="159"/>
    </location>
    <ligand>
        <name>ATP</name>
        <dbReference type="ChEBI" id="CHEBI:30616"/>
    </ligand>
</feature>
<evidence type="ECO:0000313" key="8">
    <source>
        <dbReference type="Proteomes" id="UP000320443"/>
    </source>
</evidence>
<dbReference type="InterPro" id="IPR016185">
    <property type="entry name" value="PreATP-grasp_dom_sf"/>
</dbReference>
<dbReference type="NCBIfam" id="NF004679">
    <property type="entry name" value="PRK06019.1-5"/>
    <property type="match status" value="1"/>
</dbReference>
<evidence type="ECO:0000256" key="1">
    <source>
        <dbReference type="ARBA" id="ARBA00022741"/>
    </source>
</evidence>
<comment type="function">
    <text evidence="4">Catalyzes the ATP-dependent conversion of 5-aminoimidazole ribonucleotide (AIR) and HCO(3)(-) to N5-carboxyaminoimidazole ribonucleotide (N5-CAIR).</text>
</comment>
<dbReference type="Proteomes" id="UP000320443">
    <property type="component" value="Unassembled WGS sequence"/>
</dbReference>
<comment type="similarity">
    <text evidence="4 5">Belongs to the PurK/PurT family.</text>
</comment>
<accession>A0A553G1H0</accession>
<dbReference type="PANTHER" id="PTHR11609">
    <property type="entry name" value="PURINE BIOSYNTHESIS PROTEIN 6/7, PUR6/7"/>
    <property type="match status" value="1"/>
</dbReference>
<evidence type="ECO:0000256" key="4">
    <source>
        <dbReference type="HAMAP-Rule" id="MF_01928"/>
    </source>
</evidence>
<keyword evidence="8" id="KW-1185">Reference proteome</keyword>
<dbReference type="UniPathway" id="UPA00074">
    <property type="reaction ID" value="UER00942"/>
</dbReference>
<evidence type="ECO:0000313" key="7">
    <source>
        <dbReference type="EMBL" id="TRX63344.1"/>
    </source>
</evidence>
<dbReference type="NCBIfam" id="NF004680">
    <property type="entry name" value="PRK06019.1-6"/>
    <property type="match status" value="1"/>
</dbReference>
<dbReference type="SUPFAM" id="SSF52440">
    <property type="entry name" value="PreATP-grasp domain"/>
    <property type="match status" value="1"/>
</dbReference>
<feature type="binding site" evidence="4">
    <location>
        <position position="119"/>
    </location>
    <ligand>
        <name>ATP</name>
        <dbReference type="ChEBI" id="CHEBI:30616"/>
    </ligand>
</feature>
<comment type="function">
    <text evidence="5">Catalyzes the ATP-dependent conversion of 5-aminoimidazole ribonucleotide (AIR) and HCO(3)- to N5-carboxyaminoimidazole ribonucleotide (N5-CAIR).</text>
</comment>
<dbReference type="GO" id="GO:0005524">
    <property type="term" value="F:ATP binding"/>
    <property type="evidence" value="ECO:0007669"/>
    <property type="project" value="UniProtKB-UniRule"/>
</dbReference>
<dbReference type="Pfam" id="PF22660">
    <property type="entry name" value="RS_preATP-grasp-like"/>
    <property type="match status" value="1"/>
</dbReference>